<evidence type="ECO:0000256" key="3">
    <source>
        <dbReference type="ARBA" id="ARBA00022448"/>
    </source>
</evidence>
<dbReference type="CDD" id="cd08518">
    <property type="entry name" value="PBP2_NikA_DppA_OppA_like_19"/>
    <property type="match status" value="1"/>
</dbReference>
<organism evidence="7 8">
    <name type="scientific">Anaerococcus kampingae</name>
    <dbReference type="NCBI Taxonomy" id="3115614"/>
    <lineage>
        <taxon>Bacteria</taxon>
        <taxon>Bacillati</taxon>
        <taxon>Bacillota</taxon>
        <taxon>Tissierellia</taxon>
        <taxon>Tissierellales</taxon>
        <taxon>Peptoniphilaceae</taxon>
        <taxon>Anaerococcus</taxon>
    </lineage>
</organism>
<dbReference type="EMBL" id="JBGMEF010000007">
    <property type="protein sequence ID" value="MFO3666449.1"/>
    <property type="molecule type" value="Genomic_DNA"/>
</dbReference>
<dbReference type="Gene3D" id="3.10.105.10">
    <property type="entry name" value="Dipeptide-binding Protein, Domain 3"/>
    <property type="match status" value="1"/>
</dbReference>
<name>A0ABW9MB07_9FIRM</name>
<dbReference type="PANTHER" id="PTHR30290:SF9">
    <property type="entry name" value="OLIGOPEPTIDE-BINDING PROTEIN APPA"/>
    <property type="match status" value="1"/>
</dbReference>
<comment type="subcellular location">
    <subcellularLocation>
        <location evidence="1">Cell membrane</location>
        <topology evidence="1">Lipid-anchor</topology>
    </subcellularLocation>
</comment>
<dbReference type="SUPFAM" id="SSF53850">
    <property type="entry name" value="Periplasmic binding protein-like II"/>
    <property type="match status" value="1"/>
</dbReference>
<proteinExistence type="inferred from homology"/>
<dbReference type="InterPro" id="IPR023765">
    <property type="entry name" value="SBP_5_CS"/>
</dbReference>
<dbReference type="PROSITE" id="PS51257">
    <property type="entry name" value="PROKAR_LIPOPROTEIN"/>
    <property type="match status" value="1"/>
</dbReference>
<accession>A0ABW9MB07</accession>
<dbReference type="Proteomes" id="UP001637994">
    <property type="component" value="Unassembled WGS sequence"/>
</dbReference>
<comment type="similarity">
    <text evidence="2">Belongs to the bacterial solute-binding protein 5 family.</text>
</comment>
<comment type="caution">
    <text evidence="7">The sequence shown here is derived from an EMBL/GenBank/DDBJ whole genome shotgun (WGS) entry which is preliminary data.</text>
</comment>
<dbReference type="InterPro" id="IPR030678">
    <property type="entry name" value="Peptide/Ni-bd"/>
</dbReference>
<evidence type="ECO:0000256" key="1">
    <source>
        <dbReference type="ARBA" id="ARBA00004193"/>
    </source>
</evidence>
<evidence type="ECO:0000256" key="4">
    <source>
        <dbReference type="ARBA" id="ARBA00022729"/>
    </source>
</evidence>
<dbReference type="InterPro" id="IPR039424">
    <property type="entry name" value="SBP_5"/>
</dbReference>
<reference evidence="7 8" key="1">
    <citation type="journal article" date="2025" name="Anaerobe">
        <title>Description of Anaerococcus kampingiae sp. nov., Anaerococcus groningensis sp. nov., Anaerococcus martiniensis sp. nov., and Anaerococcus cruorum sp. nov., isolated from human clinical specimens.</title>
        <authorList>
            <person name="Boiten K.E."/>
            <person name="Meijer J."/>
            <person name="van Wezel E.M."/>
            <person name="Veloo A.C.M."/>
        </authorList>
    </citation>
    <scope>NUCLEOTIDE SEQUENCE [LARGE SCALE GENOMIC DNA]</scope>
    <source>
        <strain evidence="7 8">ENR0874</strain>
    </source>
</reference>
<evidence type="ECO:0000259" key="6">
    <source>
        <dbReference type="Pfam" id="PF00496"/>
    </source>
</evidence>
<feature type="signal peptide" evidence="5">
    <location>
        <begin position="1"/>
        <end position="22"/>
    </location>
</feature>
<evidence type="ECO:0000313" key="7">
    <source>
        <dbReference type="EMBL" id="MFO3666449.1"/>
    </source>
</evidence>
<keyword evidence="3" id="KW-0813">Transport</keyword>
<evidence type="ECO:0000256" key="2">
    <source>
        <dbReference type="ARBA" id="ARBA00005695"/>
    </source>
</evidence>
<feature type="chain" id="PRO_5047150122" evidence="5">
    <location>
        <begin position="23"/>
        <end position="548"/>
    </location>
</feature>
<dbReference type="RefSeq" id="WP_410035129.1">
    <property type="nucleotide sequence ID" value="NZ_JBGMEF010000007.1"/>
</dbReference>
<sequence>MKKILGKVVGLLALSLALTACGASKDESKTGTKTETKTQVETSHPKDELILGIGSEPEKGFDPIHEASHSSSLLFHSSLLKRDLDLNIVNDLAEDYKISDDKLTYTVTLKDGLKFSDGTDLTADDVVFSYNKAKEENTAGINLTRFVKAEKVDDKTLNLVLEKPDISFTTTMASLGIVSKDKYKDGYGQNPVGSGPFKLVEWKKGQEMIVAPNEYYYGDKVPFKKLTFIFFKDDDTALATAKEGLCDIIRIPYTAKDMEVEGFHQLSVKTVDNRGISLPVVANTGEVTDDKTLAPGAPIGNDVTSDIAIRKALNIAMDRQEIIDHVLNGEATKATSIADNLPWYNEETADIKDGDTEAAKQILDEAGWKEGSDGISEKDGVKAKFDLYYAYQDRENLAVYFAEKAKEIGIDVNPIYGDWDFFADKMYSQAVLFGWGGYDPLDMYYSYASKFRGYDYYNTNFYANERVDKYFEDGLSADNLEDFYDNFKKAQWDGENGFSWKGDCPWVWLVNENHLYLVRDGLELGKTKIEPHSSRYTLIDSIANWKWE</sequence>
<dbReference type="InterPro" id="IPR000914">
    <property type="entry name" value="SBP_5_dom"/>
</dbReference>
<keyword evidence="8" id="KW-1185">Reference proteome</keyword>
<dbReference type="Gene3D" id="3.40.190.10">
    <property type="entry name" value="Periplasmic binding protein-like II"/>
    <property type="match status" value="1"/>
</dbReference>
<evidence type="ECO:0000256" key="5">
    <source>
        <dbReference type="SAM" id="SignalP"/>
    </source>
</evidence>
<gene>
    <name evidence="7" type="ORF">ACCQ42_01490</name>
</gene>
<protein>
    <submittedName>
        <fullName evidence="7">ABC transporter substrate-binding protein</fullName>
    </submittedName>
</protein>
<dbReference type="Pfam" id="PF00496">
    <property type="entry name" value="SBP_bac_5"/>
    <property type="match status" value="1"/>
</dbReference>
<dbReference type="PIRSF" id="PIRSF002741">
    <property type="entry name" value="MppA"/>
    <property type="match status" value="1"/>
</dbReference>
<dbReference type="PANTHER" id="PTHR30290">
    <property type="entry name" value="PERIPLASMIC BINDING COMPONENT OF ABC TRANSPORTER"/>
    <property type="match status" value="1"/>
</dbReference>
<feature type="domain" description="Solute-binding protein family 5" evidence="6">
    <location>
        <begin position="88"/>
        <end position="449"/>
    </location>
</feature>
<dbReference type="PROSITE" id="PS01040">
    <property type="entry name" value="SBP_BACTERIAL_5"/>
    <property type="match status" value="1"/>
</dbReference>
<keyword evidence="4 5" id="KW-0732">Signal</keyword>
<evidence type="ECO:0000313" key="8">
    <source>
        <dbReference type="Proteomes" id="UP001637994"/>
    </source>
</evidence>